<proteinExistence type="predicted"/>
<reference evidence="2 3" key="1">
    <citation type="submission" date="2024-09" db="EMBL/GenBank/DDBJ databases">
        <authorList>
            <person name="Sun Q."/>
            <person name="Mori K."/>
        </authorList>
    </citation>
    <scope>NUCLEOTIDE SEQUENCE [LARGE SCALE GENOMIC DNA]</scope>
    <source>
        <strain evidence="2 3">CGMCC 1.12926</strain>
    </source>
</reference>
<dbReference type="EMBL" id="JBHLYW010000011">
    <property type="protein sequence ID" value="MFC0079058.1"/>
    <property type="molecule type" value="Genomic_DNA"/>
</dbReference>
<keyword evidence="1" id="KW-0812">Transmembrane</keyword>
<keyword evidence="1" id="KW-1133">Transmembrane helix</keyword>
<name>A0ABV6BUD5_9FLAO</name>
<dbReference type="Proteomes" id="UP001589734">
    <property type="component" value="Unassembled WGS sequence"/>
</dbReference>
<feature type="transmembrane region" description="Helical" evidence="1">
    <location>
        <begin position="164"/>
        <end position="182"/>
    </location>
</feature>
<organism evidence="2 3">
    <name type="scientific">Flavobacterium procerum</name>
    <dbReference type="NCBI Taxonomy" id="1455569"/>
    <lineage>
        <taxon>Bacteria</taxon>
        <taxon>Pseudomonadati</taxon>
        <taxon>Bacteroidota</taxon>
        <taxon>Flavobacteriia</taxon>
        <taxon>Flavobacteriales</taxon>
        <taxon>Flavobacteriaceae</taxon>
        <taxon>Flavobacterium</taxon>
    </lineage>
</organism>
<sequence>MAKQKSSINWYFLLIGIIMLYLSLPDSNTSQQPELKKITVELFKDITTVKGSRSSVDYKLWTKNYNNQFNILNGSVTRGKNEAIENLKAGQIVDLLISSSSFENLSKGEEGITIRGISLNGNTLMAPEEFYQNRKVYKTRLTVFSLFTGLMLILHGLMKVPKKINYIIIGTFVGAIVIMRIFDVGIY</sequence>
<evidence type="ECO:0000256" key="1">
    <source>
        <dbReference type="SAM" id="Phobius"/>
    </source>
</evidence>
<dbReference type="RefSeq" id="WP_379683604.1">
    <property type="nucleotide sequence ID" value="NZ_JBHLYW010000011.1"/>
</dbReference>
<comment type="caution">
    <text evidence="2">The sequence shown here is derived from an EMBL/GenBank/DDBJ whole genome shotgun (WGS) entry which is preliminary data.</text>
</comment>
<gene>
    <name evidence="2" type="ORF">ACFFLS_18570</name>
</gene>
<protein>
    <submittedName>
        <fullName evidence="2">Uncharacterized protein</fullName>
    </submittedName>
</protein>
<evidence type="ECO:0000313" key="3">
    <source>
        <dbReference type="Proteomes" id="UP001589734"/>
    </source>
</evidence>
<keyword evidence="3" id="KW-1185">Reference proteome</keyword>
<feature type="transmembrane region" description="Helical" evidence="1">
    <location>
        <begin position="141"/>
        <end position="158"/>
    </location>
</feature>
<feature type="transmembrane region" description="Helical" evidence="1">
    <location>
        <begin position="6"/>
        <end position="24"/>
    </location>
</feature>
<accession>A0ABV6BUD5</accession>
<keyword evidence="1" id="KW-0472">Membrane</keyword>
<evidence type="ECO:0000313" key="2">
    <source>
        <dbReference type="EMBL" id="MFC0079058.1"/>
    </source>
</evidence>